<gene>
    <name evidence="1" type="ORF">PECAL_2P23090</name>
</gene>
<sequence length="292" mass="32119">MPRTRAQRRATEGLFVLGDDALRNVLTFLSPSACALGPGATSKAMREEVSSKRLMAARTSGAYVLRPPDNGVVHALATAFGTQEWPTRAPERTWAGLPRAECRLCVPPPPLCVTVHRVGGVANGLVGGPNQAQLELRNERAMVYIRNFDAALVSRLSVSSALNAESPDCSIQSGSFIEYELPFQLRISDFRIAFGNCCAREFGNWTFEAYIDNRWMVCHYCSVSPWADLISPGATDSLGLQPGPEKIINVEDDELEDGLVSNRFRIKLCGRRCMHVRAFELFGTILPGWSLD</sequence>
<name>A0A8J2SKA2_9STRA</name>
<dbReference type="AlphaFoldDB" id="A0A8J2SKA2"/>
<accession>A0A8J2SKA2</accession>
<proteinExistence type="predicted"/>
<keyword evidence="2" id="KW-1185">Reference proteome</keyword>
<comment type="caution">
    <text evidence="1">The sequence shown here is derived from an EMBL/GenBank/DDBJ whole genome shotgun (WGS) entry which is preliminary data.</text>
</comment>
<protein>
    <submittedName>
        <fullName evidence="1">Uncharacterized protein</fullName>
    </submittedName>
</protein>
<dbReference type="Proteomes" id="UP000789595">
    <property type="component" value="Unassembled WGS sequence"/>
</dbReference>
<evidence type="ECO:0000313" key="2">
    <source>
        <dbReference type="Proteomes" id="UP000789595"/>
    </source>
</evidence>
<reference evidence="1" key="1">
    <citation type="submission" date="2021-11" db="EMBL/GenBank/DDBJ databases">
        <authorList>
            <consortium name="Genoscope - CEA"/>
            <person name="William W."/>
        </authorList>
    </citation>
    <scope>NUCLEOTIDE SEQUENCE</scope>
</reference>
<organism evidence="1 2">
    <name type="scientific">Pelagomonas calceolata</name>
    <dbReference type="NCBI Taxonomy" id="35677"/>
    <lineage>
        <taxon>Eukaryota</taxon>
        <taxon>Sar</taxon>
        <taxon>Stramenopiles</taxon>
        <taxon>Ochrophyta</taxon>
        <taxon>Pelagophyceae</taxon>
        <taxon>Pelagomonadales</taxon>
        <taxon>Pelagomonadaceae</taxon>
        <taxon>Pelagomonas</taxon>
    </lineage>
</organism>
<evidence type="ECO:0000313" key="1">
    <source>
        <dbReference type="EMBL" id="CAH0369196.1"/>
    </source>
</evidence>
<dbReference type="EMBL" id="CAKKNE010000002">
    <property type="protein sequence ID" value="CAH0369196.1"/>
    <property type="molecule type" value="Genomic_DNA"/>
</dbReference>